<dbReference type="GeneID" id="26136819"/>
<gene>
    <name evidence="1" type="ORF">TBCH5v1_1579</name>
</gene>
<dbReference type="AlphaFoldDB" id="A0A0S1XCM8"/>
<dbReference type="STRING" id="55802.TBCH5v1_1579"/>
<sequence>MRFEVLSKNDMIELSKELSKAGIMNKTKEELGWEIQHFIMIKGRYSELVVKSEGFEVIDEKLGEIQQSFEMLMQKWQVGEEKEIGELFDEVDINRLVVLSALIEGGYIVGEEKLKLMKKPKLDDLVIELRFPIDEVEEFLDELEEKMNAKLITEFTFVKRYYVEVLEVEKELIQEALEIAEKYATEESLVDAMFVGVAKSALAEIILEMVKRKNRKNELIEALLEREPIPIEGRREKINIYFDEEALEDLLKELQSLGYIKVKGNRIWW</sequence>
<accession>A0A0S1XCM8</accession>
<dbReference type="EMBL" id="CP013050">
    <property type="protein sequence ID" value="ALM75492.1"/>
    <property type="molecule type" value="Genomic_DNA"/>
</dbReference>
<proteinExistence type="predicted"/>
<organism evidence="1 2">
    <name type="scientific">Thermococcus barophilus</name>
    <dbReference type="NCBI Taxonomy" id="55802"/>
    <lineage>
        <taxon>Archaea</taxon>
        <taxon>Methanobacteriati</taxon>
        <taxon>Methanobacteriota</taxon>
        <taxon>Thermococci</taxon>
        <taxon>Thermococcales</taxon>
        <taxon>Thermococcaceae</taxon>
        <taxon>Thermococcus</taxon>
    </lineage>
</organism>
<reference evidence="1 2" key="1">
    <citation type="journal article" date="2016" name="Genome Announc.">
        <title>Complete genome sequence of the hyperthermophilic and piezophilic archaeon Thermococcus barophilus Ch5, capable of growth at the expense of hydrogenogenesis from carbon monoxide and formate.</title>
        <authorList>
            <person name="Oger P."/>
            <person name="Sokolova T.G."/>
            <person name="Kozhevnikova D.A."/>
            <person name="Taranov E.A."/>
            <person name="Vannier P."/>
            <person name="Lee H.S."/>
            <person name="Kwon K.K."/>
            <person name="Kang S.G."/>
            <person name="Lee J.H."/>
            <person name="Bonch-Osmolovskaya E.A."/>
            <person name="Lebedinsky A.V."/>
        </authorList>
    </citation>
    <scope>NUCLEOTIDE SEQUENCE [LARGE SCALE GENOMIC DNA]</scope>
    <source>
        <strain evidence="2">Ch5</strain>
    </source>
</reference>
<dbReference type="PATRIC" id="fig|55802.8.peg.1559"/>
<dbReference type="RefSeq" id="WP_056934107.1">
    <property type="nucleotide sequence ID" value="NZ_CP013050.1"/>
</dbReference>
<dbReference type="Proteomes" id="UP000066042">
    <property type="component" value="Chromosome"/>
</dbReference>
<evidence type="ECO:0000313" key="2">
    <source>
        <dbReference type="Proteomes" id="UP000066042"/>
    </source>
</evidence>
<protein>
    <submittedName>
        <fullName evidence="1">Uncharacterized protein</fullName>
    </submittedName>
</protein>
<name>A0A0S1XCM8_THEBA</name>
<evidence type="ECO:0000313" key="1">
    <source>
        <dbReference type="EMBL" id="ALM75492.1"/>
    </source>
</evidence>